<gene>
    <name evidence="2" type="ORF">GCM10007927_39820</name>
</gene>
<sequence>MEKKGTEFQDWFAKLASDAHGADFEIVRPYGNQGDWKCDGRMVSTGTVFQCYGPETPTDAKTIEKMDKDFTGALVKWPEFLKAWVFVHNHTGGQPPAVINHLDEMRAAHPDIHFEIWAESELRALHGMMSDDAKLAMYGAVPTAAIVSGLILQDLQPVIDVLEKRELDPNDPLSPPPSVLKLEKNELSVEAAGLLQLGRPKTRLVELYFRKTGPVELGEKIAEAFREKYCQLKAIGLQPDQIFSYLQEFAGVKGEPKRQAAAMAVMTYFFDRCDIFEDPEPEALSG</sequence>
<dbReference type="InterPro" id="IPR046919">
    <property type="entry name" value="ABC-3C_CTD10"/>
</dbReference>
<dbReference type="EMBL" id="BSNL01000007">
    <property type="protein sequence ID" value="GLQ29179.1"/>
    <property type="molecule type" value="Genomic_DNA"/>
</dbReference>
<dbReference type="Pfam" id="PF20275">
    <property type="entry name" value="CTD10"/>
    <property type="match status" value="1"/>
</dbReference>
<reference evidence="2" key="2">
    <citation type="submission" date="2023-01" db="EMBL/GenBank/DDBJ databases">
        <title>Draft genome sequence of Sulfitobacter pacificus strain NBRC 109915.</title>
        <authorList>
            <person name="Sun Q."/>
            <person name="Mori K."/>
        </authorList>
    </citation>
    <scope>NUCLEOTIDE SEQUENCE</scope>
    <source>
        <strain evidence="2">NBRC 109915</strain>
    </source>
</reference>
<evidence type="ECO:0000313" key="3">
    <source>
        <dbReference type="Proteomes" id="UP001161388"/>
    </source>
</evidence>
<accession>A0ABQ5VQ49</accession>
<proteinExistence type="predicted"/>
<protein>
    <recommendedName>
        <fullName evidence="1">ABC-three component systems C-terminal domain-containing protein</fullName>
    </recommendedName>
</protein>
<comment type="caution">
    <text evidence="2">The sequence shown here is derived from an EMBL/GenBank/DDBJ whole genome shotgun (WGS) entry which is preliminary data.</text>
</comment>
<organism evidence="2 3">
    <name type="scientific">Sulfitobacter pacificus</name>
    <dbReference type="NCBI Taxonomy" id="1499314"/>
    <lineage>
        <taxon>Bacteria</taxon>
        <taxon>Pseudomonadati</taxon>
        <taxon>Pseudomonadota</taxon>
        <taxon>Alphaproteobacteria</taxon>
        <taxon>Rhodobacterales</taxon>
        <taxon>Roseobacteraceae</taxon>
        <taxon>Sulfitobacter</taxon>
    </lineage>
</organism>
<keyword evidence="3" id="KW-1185">Reference proteome</keyword>
<evidence type="ECO:0000259" key="1">
    <source>
        <dbReference type="Pfam" id="PF20275"/>
    </source>
</evidence>
<evidence type="ECO:0000313" key="2">
    <source>
        <dbReference type="EMBL" id="GLQ29179.1"/>
    </source>
</evidence>
<dbReference type="Proteomes" id="UP001161388">
    <property type="component" value="Unassembled WGS sequence"/>
</dbReference>
<name>A0ABQ5VQ49_9RHOB</name>
<feature type="domain" description="ABC-three component systems C-terminal" evidence="1">
    <location>
        <begin position="154"/>
        <end position="277"/>
    </location>
</feature>
<reference evidence="2" key="1">
    <citation type="journal article" date="2014" name="Int. J. Syst. Evol. Microbiol.">
        <title>Complete genome of a new Firmicutes species belonging to the dominant human colonic microbiota ('Ruminococcus bicirculans') reveals two chromosomes and a selective capacity to utilize plant glucans.</title>
        <authorList>
            <consortium name="NISC Comparative Sequencing Program"/>
            <person name="Wegmann U."/>
            <person name="Louis P."/>
            <person name="Goesmann A."/>
            <person name="Henrissat B."/>
            <person name="Duncan S.H."/>
            <person name="Flint H.J."/>
        </authorList>
    </citation>
    <scope>NUCLEOTIDE SEQUENCE</scope>
    <source>
        <strain evidence="2">NBRC 109915</strain>
    </source>
</reference>